<dbReference type="Proteomes" id="UP000247476">
    <property type="component" value="Unassembled WGS sequence"/>
</dbReference>
<dbReference type="EMBL" id="QJVJ01000008">
    <property type="protein sequence ID" value="PYI53102.1"/>
    <property type="molecule type" value="Genomic_DNA"/>
</dbReference>
<dbReference type="RefSeq" id="WP_110841650.1">
    <property type="nucleotide sequence ID" value="NZ_QJVJ01000008.1"/>
</dbReference>
<comment type="caution">
    <text evidence="2">The sequence shown here is derived from an EMBL/GenBank/DDBJ whole genome shotgun (WGS) entry which is preliminary data.</text>
</comment>
<accession>A0A2V5K366</accession>
<dbReference type="SUPFAM" id="SSF110857">
    <property type="entry name" value="Gamma-glutamyl cyclotransferase-like"/>
    <property type="match status" value="1"/>
</dbReference>
<protein>
    <submittedName>
        <fullName evidence="2">Gamma-glutamylcyclotransferase</fullName>
    </submittedName>
</protein>
<evidence type="ECO:0000259" key="1">
    <source>
        <dbReference type="Pfam" id="PF06094"/>
    </source>
</evidence>
<keyword evidence="3" id="KW-1185">Reference proteome</keyword>
<sequence>MIRVFVYGTLLTGETNYGVAAPYVRSAEPGGVYGRLYDAGAYPALVLGEGGDEAGGAVVQGEWFTVDEEGLAAMDELEEYVGPGDPRNDYERVTVTDVDGVRTGWAYVWTGSRGFPEIRSGSWRAHRAAASERAGQTE</sequence>
<reference evidence="2 3" key="1">
    <citation type="submission" date="2018-05" db="EMBL/GenBank/DDBJ databases">
        <title>Paenibacillus flagellatus sp. nov., isolated from selenium mineral soil.</title>
        <authorList>
            <person name="Dai X."/>
        </authorList>
    </citation>
    <scope>NUCLEOTIDE SEQUENCE [LARGE SCALE GENOMIC DNA]</scope>
    <source>
        <strain evidence="2 3">DXL2</strain>
    </source>
</reference>
<evidence type="ECO:0000313" key="3">
    <source>
        <dbReference type="Proteomes" id="UP000247476"/>
    </source>
</evidence>
<keyword evidence="2" id="KW-0808">Transferase</keyword>
<feature type="domain" description="Gamma-glutamylcyclotransferase AIG2-like" evidence="1">
    <location>
        <begin position="4"/>
        <end position="124"/>
    </location>
</feature>
<proteinExistence type="predicted"/>
<dbReference type="CDD" id="cd06661">
    <property type="entry name" value="GGCT_like"/>
    <property type="match status" value="1"/>
</dbReference>
<dbReference type="OrthoDB" id="8538589at2"/>
<dbReference type="Gene3D" id="3.10.490.10">
    <property type="entry name" value="Gamma-glutamyl cyclotransferase-like"/>
    <property type="match status" value="1"/>
</dbReference>
<dbReference type="InterPro" id="IPR036568">
    <property type="entry name" value="GGCT-like_sf"/>
</dbReference>
<evidence type="ECO:0000313" key="2">
    <source>
        <dbReference type="EMBL" id="PYI53102.1"/>
    </source>
</evidence>
<dbReference type="AlphaFoldDB" id="A0A2V5K366"/>
<dbReference type="GO" id="GO:0016740">
    <property type="term" value="F:transferase activity"/>
    <property type="evidence" value="ECO:0007669"/>
    <property type="project" value="UniProtKB-KW"/>
</dbReference>
<organism evidence="2 3">
    <name type="scientific">Paenibacillus flagellatus</name>
    <dbReference type="NCBI Taxonomy" id="2211139"/>
    <lineage>
        <taxon>Bacteria</taxon>
        <taxon>Bacillati</taxon>
        <taxon>Bacillota</taxon>
        <taxon>Bacilli</taxon>
        <taxon>Bacillales</taxon>
        <taxon>Paenibacillaceae</taxon>
        <taxon>Paenibacillus</taxon>
    </lineage>
</organism>
<name>A0A2V5K366_9BACL</name>
<dbReference type="InterPro" id="IPR013024">
    <property type="entry name" value="GGCT-like"/>
</dbReference>
<dbReference type="Pfam" id="PF06094">
    <property type="entry name" value="GGACT"/>
    <property type="match status" value="1"/>
</dbReference>
<gene>
    <name evidence="2" type="ORF">DLM86_19125</name>
</gene>
<dbReference type="InterPro" id="IPR009288">
    <property type="entry name" value="AIG2-like_dom"/>
</dbReference>